<sequence>MQLVLQFFDAHIDVSRERYAVGIGNSGRAIAILSAIAAKEPAPKRPAKR</sequence>
<gene>
    <name evidence="1" type="ORF">KQJ23_03955</name>
</gene>
<dbReference type="Proteomes" id="UP000743001">
    <property type="component" value="Unassembled WGS sequence"/>
</dbReference>
<organism evidence="1 2">
    <name type="scientific">Paenibacillus brevis</name>
    <dbReference type="NCBI Taxonomy" id="2841508"/>
    <lineage>
        <taxon>Bacteria</taxon>
        <taxon>Bacillati</taxon>
        <taxon>Bacillota</taxon>
        <taxon>Bacilli</taxon>
        <taxon>Bacillales</taxon>
        <taxon>Paenibacillaceae</taxon>
        <taxon>Paenibacillus</taxon>
    </lineage>
</organism>
<protein>
    <submittedName>
        <fullName evidence="1">Uncharacterized protein</fullName>
    </submittedName>
</protein>
<comment type="caution">
    <text evidence="1">The sequence shown here is derived from an EMBL/GenBank/DDBJ whole genome shotgun (WGS) entry which is preliminary data.</text>
</comment>
<dbReference type="EMBL" id="JAHLQJ010000003">
    <property type="protein sequence ID" value="MBU5670980.1"/>
    <property type="molecule type" value="Genomic_DNA"/>
</dbReference>
<name>A0ABS6FPB0_9BACL</name>
<proteinExistence type="predicted"/>
<accession>A0ABS6FPB0</accession>
<evidence type="ECO:0000313" key="2">
    <source>
        <dbReference type="Proteomes" id="UP000743001"/>
    </source>
</evidence>
<reference evidence="1 2" key="1">
    <citation type="submission" date="2021-06" db="EMBL/GenBank/DDBJ databases">
        <authorList>
            <person name="Sun Q."/>
            <person name="Li D."/>
        </authorList>
    </citation>
    <scope>NUCLEOTIDE SEQUENCE [LARGE SCALE GENOMIC DNA]</scope>
    <source>
        <strain evidence="1 2">MSJ-6</strain>
    </source>
</reference>
<keyword evidence="2" id="KW-1185">Reference proteome</keyword>
<evidence type="ECO:0000313" key="1">
    <source>
        <dbReference type="EMBL" id="MBU5670980.1"/>
    </source>
</evidence>
<dbReference type="RefSeq" id="WP_216477389.1">
    <property type="nucleotide sequence ID" value="NZ_JAHLQJ010000003.1"/>
</dbReference>